<dbReference type="Proteomes" id="UP000075346">
    <property type="component" value="Unassembled WGS sequence"/>
</dbReference>
<name>A0A151KZF1_9VIBR</name>
<proteinExistence type="predicted"/>
<sequence length="361" mass="41843">MSKFRNNKTITRFLISTPSKFVGESETDKYLLTHASWNHSIDIYRPQPNESSYRQCFELTVSTPEYQKETISIPDYSFIADNFCIALSVLFGKRFDSHGLLLQHGRSYVPSSKLFGERYNKSLSFNSLKERSDFRLDLNLSHLDKIISIVHSVSDEQREIKDAFLYAGKFYLEALREMEYNPEMAFISLITACEILAAQKNYNIDDLLDDEVRSLLSKIEAGLDDGEKVARNIKKRLSGISEKFCVFIMEHIDERFFVNTESLTDFDRLTPDGFRARLKAAYSIRSTYVHAGKFMSNWFSVNHLTQNEEVISGNPLIEDPVMKKYVRRSPTILGLERIVRYVLIKYLIKNEMISDFSIAKK</sequence>
<gene>
    <name evidence="1" type="ORF">ATY37_13400</name>
</gene>
<dbReference type="RefSeq" id="WP_061896690.1">
    <property type="nucleotide sequence ID" value="NZ_LOBR01000023.1"/>
</dbReference>
<organism evidence="1 2">
    <name type="scientific">Vibrio cidicii</name>
    <dbReference type="NCBI Taxonomy" id="1763883"/>
    <lineage>
        <taxon>Bacteria</taxon>
        <taxon>Pseudomonadati</taxon>
        <taxon>Pseudomonadota</taxon>
        <taxon>Gammaproteobacteria</taxon>
        <taxon>Vibrionales</taxon>
        <taxon>Vibrionaceae</taxon>
        <taxon>Vibrio</taxon>
    </lineage>
</organism>
<accession>A0A151KZF1</accession>
<comment type="caution">
    <text evidence="1">The sequence shown here is derived from an EMBL/GenBank/DDBJ whole genome shotgun (WGS) entry which is preliminary data.</text>
</comment>
<protein>
    <submittedName>
        <fullName evidence="1">Uncharacterized protein</fullName>
    </submittedName>
</protein>
<dbReference type="AlphaFoldDB" id="A0A151KZF1"/>
<reference evidence="2" key="1">
    <citation type="submission" date="2015-12" db="EMBL/GenBank/DDBJ databases">
        <authorList>
            <person name="Shamseldin A."/>
            <person name="Moawad H."/>
            <person name="Abd El-Rahim W.M."/>
            <person name="Sadowsky M.J."/>
        </authorList>
    </citation>
    <scope>NUCLEOTIDE SEQUENCE [LARGE SCALE GENOMIC DNA]</scope>
    <source>
        <strain evidence="2">2538-88</strain>
    </source>
</reference>
<evidence type="ECO:0000313" key="1">
    <source>
        <dbReference type="EMBL" id="KYN89330.1"/>
    </source>
</evidence>
<evidence type="ECO:0000313" key="2">
    <source>
        <dbReference type="Proteomes" id="UP000075346"/>
    </source>
</evidence>
<dbReference type="EMBL" id="LOBR01000023">
    <property type="protein sequence ID" value="KYN89330.1"/>
    <property type="molecule type" value="Genomic_DNA"/>
</dbReference>